<proteinExistence type="predicted"/>
<dbReference type="EMBL" id="ANNX02000030">
    <property type="protein sequence ID" value="KYC40255.1"/>
    <property type="molecule type" value="Genomic_DNA"/>
</dbReference>
<protein>
    <submittedName>
        <fullName evidence="1">Uncharacterized protein</fullName>
    </submittedName>
</protein>
<name>A0A139X6F9_9CYAN</name>
<gene>
    <name evidence="1" type="ORF">WA1_27365</name>
</gene>
<comment type="caution">
    <text evidence="1">The sequence shown here is derived from an EMBL/GenBank/DDBJ whole genome shotgun (WGS) entry which is preliminary data.</text>
</comment>
<keyword evidence="2" id="KW-1185">Reference proteome</keyword>
<sequence>MDADKFIKNMAIQQPQYSKQEFARLGDEIYERDIYPQLQPDSQGKIVVIDIATGAWEVDIDEISACTRPSHSQTTV</sequence>
<reference evidence="1 2" key="1">
    <citation type="journal article" date="2013" name="Genome Biol. Evol.">
        <title>Genomes of Stigonematalean cyanobacteria (subsection V) and the evolution of oxygenic photosynthesis from prokaryotes to plastids.</title>
        <authorList>
            <person name="Dagan T."/>
            <person name="Roettger M."/>
            <person name="Stucken K."/>
            <person name="Landan G."/>
            <person name="Koch R."/>
            <person name="Major P."/>
            <person name="Gould S.B."/>
            <person name="Goremykin V.V."/>
            <person name="Rippka R."/>
            <person name="Tandeau de Marsac N."/>
            <person name="Gugger M."/>
            <person name="Lockhart P.J."/>
            <person name="Allen J.F."/>
            <person name="Brune I."/>
            <person name="Maus I."/>
            <person name="Puhler A."/>
            <person name="Martin W.F."/>
        </authorList>
    </citation>
    <scope>NUCLEOTIDE SEQUENCE [LARGE SCALE GENOMIC DNA]</scope>
    <source>
        <strain evidence="1 2">PCC 7110</strain>
    </source>
</reference>
<evidence type="ECO:0000313" key="1">
    <source>
        <dbReference type="EMBL" id="KYC40255.1"/>
    </source>
</evidence>
<dbReference type="Proteomes" id="UP000076925">
    <property type="component" value="Unassembled WGS sequence"/>
</dbReference>
<evidence type="ECO:0000313" key="2">
    <source>
        <dbReference type="Proteomes" id="UP000076925"/>
    </source>
</evidence>
<accession>A0A139X6F9</accession>
<dbReference type="AlphaFoldDB" id="A0A139X6F9"/>
<organism evidence="1 2">
    <name type="scientific">Scytonema hofmannii PCC 7110</name>
    <dbReference type="NCBI Taxonomy" id="128403"/>
    <lineage>
        <taxon>Bacteria</taxon>
        <taxon>Bacillati</taxon>
        <taxon>Cyanobacteriota</taxon>
        <taxon>Cyanophyceae</taxon>
        <taxon>Nostocales</taxon>
        <taxon>Scytonemataceae</taxon>
        <taxon>Scytonema</taxon>
    </lineage>
</organism>